<evidence type="ECO:0000313" key="2">
    <source>
        <dbReference type="Proteomes" id="UP000605986"/>
    </source>
</evidence>
<dbReference type="Proteomes" id="UP000605986">
    <property type="component" value="Unassembled WGS sequence"/>
</dbReference>
<gene>
    <name evidence="1" type="ORF">F53441_13173</name>
</gene>
<dbReference type="EMBL" id="JAADJG010000782">
    <property type="protein sequence ID" value="KAF4436788.1"/>
    <property type="molecule type" value="Genomic_DNA"/>
</dbReference>
<evidence type="ECO:0008006" key="3">
    <source>
        <dbReference type="Google" id="ProtNLM"/>
    </source>
</evidence>
<sequence length="208" mass="23295">MTITELGPMGVKPDMNIMDPSTPEGQILHQAWNTCVTKPGGPRRIYYGLESADPSKIWGFFDFDSVEQHRQFAEEYGAEAVKDLPKICTHGEFTKHVKMIPSSDVLGSPFTEILLAYFPHDVSKEKQEDLSVQLQEILKSFEDFPGVTKLAHGWGVENDFPARSENGKPRSVLMAFVGWFSSDALQLSAGADEYKEHLERASQTQIES</sequence>
<dbReference type="AlphaFoldDB" id="A0A8H4NKW0"/>
<organism evidence="1 2">
    <name type="scientific">Fusarium austroafricanum</name>
    <dbReference type="NCBI Taxonomy" id="2364996"/>
    <lineage>
        <taxon>Eukaryota</taxon>
        <taxon>Fungi</taxon>
        <taxon>Dikarya</taxon>
        <taxon>Ascomycota</taxon>
        <taxon>Pezizomycotina</taxon>
        <taxon>Sordariomycetes</taxon>
        <taxon>Hypocreomycetidae</taxon>
        <taxon>Hypocreales</taxon>
        <taxon>Nectriaceae</taxon>
        <taxon>Fusarium</taxon>
        <taxon>Fusarium concolor species complex</taxon>
    </lineage>
</organism>
<comment type="caution">
    <text evidence="1">The sequence shown here is derived from an EMBL/GenBank/DDBJ whole genome shotgun (WGS) entry which is preliminary data.</text>
</comment>
<keyword evidence="2" id="KW-1185">Reference proteome</keyword>
<reference evidence="1" key="1">
    <citation type="submission" date="2020-01" db="EMBL/GenBank/DDBJ databases">
        <title>Identification and distribution of gene clusters putatively required for synthesis of sphingolipid metabolism inhibitors in phylogenetically diverse species of the filamentous fungus Fusarium.</title>
        <authorList>
            <person name="Kim H.-S."/>
            <person name="Busman M."/>
            <person name="Brown D.W."/>
            <person name="Divon H."/>
            <person name="Uhlig S."/>
            <person name="Proctor R.H."/>
        </authorList>
    </citation>
    <scope>NUCLEOTIDE SEQUENCE</scope>
    <source>
        <strain evidence="1">NRRL 53441</strain>
    </source>
</reference>
<accession>A0A8H4NKW0</accession>
<name>A0A8H4NKW0_9HYPO</name>
<proteinExistence type="predicted"/>
<protein>
    <recommendedName>
        <fullName evidence="3">ABM domain-containing protein</fullName>
    </recommendedName>
</protein>
<dbReference type="OrthoDB" id="3830579at2759"/>
<evidence type="ECO:0000313" key="1">
    <source>
        <dbReference type="EMBL" id="KAF4436788.1"/>
    </source>
</evidence>